<dbReference type="SMART" id="SM00458">
    <property type="entry name" value="RICIN"/>
    <property type="match status" value="1"/>
</dbReference>
<name>A0ABV8HTJ6_9ACTN</name>
<feature type="compositionally biased region" description="Polar residues" evidence="1">
    <location>
        <begin position="1245"/>
        <end position="1258"/>
    </location>
</feature>
<feature type="region of interest" description="Disordered" evidence="1">
    <location>
        <begin position="2376"/>
        <end position="2537"/>
    </location>
</feature>
<dbReference type="Pfam" id="PF05593">
    <property type="entry name" value="RHS_repeat"/>
    <property type="match status" value="1"/>
</dbReference>
<dbReference type="SUPFAM" id="SSF50370">
    <property type="entry name" value="Ricin B-like lectins"/>
    <property type="match status" value="1"/>
</dbReference>
<protein>
    <submittedName>
        <fullName evidence="3">RHS repeat-associated core domain-containing protein</fullName>
    </submittedName>
</protein>
<dbReference type="PROSITE" id="PS50927">
    <property type="entry name" value="BULB_LECTIN"/>
    <property type="match status" value="1"/>
</dbReference>
<dbReference type="PANTHER" id="PTHR32305:SF17">
    <property type="entry name" value="TRNA NUCLEASE WAPA"/>
    <property type="match status" value="1"/>
</dbReference>
<feature type="compositionally biased region" description="Polar residues" evidence="1">
    <location>
        <begin position="440"/>
        <end position="458"/>
    </location>
</feature>
<dbReference type="Pfam" id="PF00652">
    <property type="entry name" value="Ricin_B_lectin"/>
    <property type="match status" value="1"/>
</dbReference>
<proteinExistence type="predicted"/>
<feature type="region of interest" description="Disordered" evidence="1">
    <location>
        <begin position="1151"/>
        <end position="1173"/>
    </location>
</feature>
<dbReference type="InterPro" id="IPR035992">
    <property type="entry name" value="Ricin_B-like_lectins"/>
</dbReference>
<feature type="region of interest" description="Disordered" evidence="1">
    <location>
        <begin position="1241"/>
        <end position="1260"/>
    </location>
</feature>
<reference evidence="4" key="1">
    <citation type="journal article" date="2019" name="Int. J. Syst. Evol. Microbiol.">
        <title>The Global Catalogue of Microorganisms (GCM) 10K type strain sequencing project: providing services to taxonomists for standard genome sequencing and annotation.</title>
        <authorList>
            <consortium name="The Broad Institute Genomics Platform"/>
            <consortium name="The Broad Institute Genome Sequencing Center for Infectious Disease"/>
            <person name="Wu L."/>
            <person name="Ma J."/>
        </authorList>
    </citation>
    <scope>NUCLEOTIDE SEQUENCE [LARGE SCALE GENOMIC DNA]</scope>
    <source>
        <strain evidence="4">CGMCC 4.7237</strain>
    </source>
</reference>
<feature type="compositionally biased region" description="Low complexity" evidence="1">
    <location>
        <begin position="2325"/>
        <end position="2340"/>
    </location>
</feature>
<dbReference type="InterPro" id="IPR000772">
    <property type="entry name" value="Ricin_B_lectin"/>
</dbReference>
<keyword evidence="4" id="KW-1185">Reference proteome</keyword>
<evidence type="ECO:0000259" key="2">
    <source>
        <dbReference type="PROSITE" id="PS50927"/>
    </source>
</evidence>
<dbReference type="SMART" id="SM00108">
    <property type="entry name" value="B_lectin"/>
    <property type="match status" value="1"/>
</dbReference>
<feature type="compositionally biased region" description="Polar residues" evidence="1">
    <location>
        <begin position="2453"/>
        <end position="2483"/>
    </location>
</feature>
<dbReference type="PANTHER" id="PTHR32305">
    <property type="match status" value="1"/>
</dbReference>
<accession>A0ABV8HTJ6</accession>
<feature type="compositionally biased region" description="Polar residues" evidence="1">
    <location>
        <begin position="1928"/>
        <end position="1946"/>
    </location>
</feature>
<dbReference type="InterPro" id="IPR036426">
    <property type="entry name" value="Bulb-type_lectin_dom_sf"/>
</dbReference>
<evidence type="ECO:0000256" key="1">
    <source>
        <dbReference type="SAM" id="MobiDB-lite"/>
    </source>
</evidence>
<feature type="compositionally biased region" description="Gly residues" evidence="1">
    <location>
        <begin position="2376"/>
        <end position="2395"/>
    </location>
</feature>
<dbReference type="RefSeq" id="WP_386435070.1">
    <property type="nucleotide sequence ID" value="NZ_JBHSBB010000024.1"/>
</dbReference>
<gene>
    <name evidence="3" type="ORF">ACFO3J_28170</name>
</gene>
<sequence>MQVRNRIWTRTLTFGTALLGALVLLVPVAVADSVGPYHFKGTVWNPKALPVTPAVGSHQLTAPVPPVTKGPNPLHSYQAKAPAWPAAGTATVALTGSATKPVKAGRLPVWVTPASAAKNTGSSTGAGSSVRVQVASHDQTLRAGADGMLIGVSRDQSATASSRVQVVIDYSSLAKAYGGGFGSRLKLVRLPACALTTPQLATCQAQTPLAFTNKVGAQQMTAGLDLGAPAAATGQNTATPRLATATATAALAVTSGSSGSQGDYTATSLNPSGTWQQSGTGAFTYSYPIEVPSALGGNSPSVKLDYDSQSQDGETSARNSQASWIGDGWDYQPGFVEQTYRSCDSVLDNSGNKILKGSGDECWGGNNATLSFGTHSGELVPTTTSGLPGEVKEWKLQGDDGTVVQELSGAVNGLHDGIYFRVLSTDGTAAYFGADHSPTGPGTSDLAQSSNPTDASTDSAWGVPVLHPQAGDPCFDSAKGKASQCDKPQGWRWNLDFVVSPTGFVQRYDYTAETNYYDLGGGQAATDGSGVLTPYTRGGTLDSISYGYTLDDEQAGRTPAAEVLFTSQQRCQTTSTFTDCSAGNLTDTSATHWPDVPWDLHCDSTDSTTLPSGWTTVPANVCVTSGPTFWSTTRLDTITTKVHVKDSSTDKSVAVDSYHLGQVYSAAGGTVDPVTGTTVDPADAGSLQAVMWLQSIRRTGEDTYGNGNSNTSLNQISFTGTEIDNRVNDSSPSAPPLYRPRISSIQTETGEKIAVEYNVDPCAGETLSIAAADSNTNSCYPSYWTVPGASKPIADWFNKITVHQVTGSDLTIAAQYKPDAQKIAAGSEAQVSTYSYSGPAWHRDDSALTDDQYRTWDQFRGFRKVTIQTGVAPEPVTQTTTNYLQGMDGDYKADGTRRSVTVNASVGSSVVESVTDSNQLAGMVLETDTYSAAGGTVTAETVNGPFTATSTANTARTPWTDWTQDENPGQSQPPLSTLPDLAAYRIKSSRTSGYALLANGTTWRHSQTDSTYDSQGRLSTVDAHGDVAVPAQEKCTTTTYAAPAATNTIALAYPDRTTVVSGPCGTTPSASTLLSDQMTYYDGDGTLTDLGTFGQLEQSGSSAIGQISAVRIATGYTGGNENWQTSTAMTYDGAGRVTDTLDSTGHKTHTDFAPAWNPSGGNADPTGYTTTNPAGWTATSTLDVLRGLPVEDTDANGRTTEMIYDALGRRTAVWLPGRDKSAGQSADLTFAYSINPGAVPAPGGTVTSPGDPSSVTTKTLRDDGSYATSVTIYDGMLQSRQTQSTAVGDTASGRVISDTFYDSHGWPTVSYAPYSEPVDPPSATLRAANENEVPSETTTAYDGEGRTVTSTLWHQAVQQWHTTTSYPGADETDTTAPVGGRSTATLSNALGQVTSSVVKNTGTTITLAGGQTIPSGTSLTSDSVRLTMQADGNLVLSALATGATIWSSATSGNPGAYAQFGTDGNLVVRTTAGTSKWTTGLTATTGAVFQVRNDSTVAVVASGGSTLWHQGTAGAVPAADATTHYTYTPAGQVATVKDTAGNTWSYGYDFLGRPTTQTDPNTGTSTFDKYDPAGNLLQTTDSRGQVMSYAYDWDNRVTAEYTGAWSATPDATKEQASWAYDSLAKGYPTSSTRYVGGSTGTTSKAYTEAVTDYNTAYQPLGSTLTVPAAEGFAAAGQSAPPASGTVTYTTTNAYTPTAGLLFTVNYEADGNLPAEDVDFGYTQQGNLDSFGGFINNANTPSYLDTTVHDPFGRVLQTNYGSTGKELGTFAQYDPTTGRTMQTSSMLQTSTTALDVVNYRYDQSGQLTAADDLQNNTTHDTQCFTYDSFQRLTAAWTDTGGITNPSSAAPGAVGGCNTTSVQTTGSSPVKTTTVGGPAPYWQTYTYDLLGDRTGMVDHDPTGNAANDTTQTTAYPGTNGTAPSALPDQAGTTVTANPTSGTATSTPTYADPAHANANAGDTTSRTMTSSGPIISGIKTTSGGALCLTDPLASTTDGTQQTITACGGTGQTYAIGTDGTVKIAGKCLDASVASPIIRTPVVINTCSAASTTQKWKATASGTLVNAVSGLCLADPSSNQTPGTKEWLWTCGATGEVFTTATKSGVPASGQTQTLTYDAEGRTASAATGDGTHTDTSKYLYDAGGSLLEQTSAVDGTDTTRVLYLFGGAEQITLNVAAKTFTGLRNYTGPDGTTITRSSSGTVTYQVANVQGTATTAVEATTLAVTRRSYDPYGSPRGAKPTAWVAPDENHGFLGQPSDVSTGLDLLGARDYDPAQGRFLTPDPVFEPGDPNQMGGYTYAADNPATGSDPTGLMYRGDDDGGGFGGSSGESSSGGSAEGAGVSAAPPPSGSDQGQSAGNGGAEQALCDCGGGGDLVVGEGGVGGLGEEAGGGTRSGGLGDAPVAPEEPELLPLPAGPVEPPLSDDWEEPGAPGWVPEQGEGASVLAVTDEPTASRAAKSNTNKAAGESDNSASEDAGSQQRVNSNAAKPSPPSGSGDADAVGQEVAVQPEKPSGAALFRGTTRGYRGSPGTQRVGITPTSTDPGVATTFATHSESYGPAVVQIALPGDLSGVATFEGYIPSELEVGVELSPEEFAAQASIEIPSSAARSILGRMGIGIPGSIGVDDLSPTLSMTPKLGPTQIQQFIEEARGYGG</sequence>
<feature type="compositionally biased region" description="Polar residues" evidence="1">
    <location>
        <begin position="1902"/>
        <end position="1920"/>
    </location>
</feature>
<dbReference type="PROSITE" id="PS50231">
    <property type="entry name" value="RICIN_B_LECTIN"/>
    <property type="match status" value="1"/>
</dbReference>
<dbReference type="NCBIfam" id="TIGR01643">
    <property type="entry name" value="YD_repeat_2x"/>
    <property type="match status" value="3"/>
</dbReference>
<dbReference type="InterPro" id="IPR022385">
    <property type="entry name" value="Rhs_assc_core"/>
</dbReference>
<dbReference type="NCBIfam" id="TIGR03696">
    <property type="entry name" value="Rhs_assc_core"/>
    <property type="match status" value="1"/>
</dbReference>
<feature type="region of interest" description="Disordered" evidence="1">
    <location>
        <begin position="298"/>
        <end position="321"/>
    </location>
</feature>
<feature type="region of interest" description="Disordered" evidence="1">
    <location>
        <begin position="2275"/>
        <end position="2358"/>
    </location>
</feature>
<dbReference type="SUPFAM" id="SSF51110">
    <property type="entry name" value="alpha-D-mannose-specific plant lectins"/>
    <property type="match status" value="1"/>
</dbReference>
<organism evidence="3 4">
    <name type="scientific">Streptomyces polygonati</name>
    <dbReference type="NCBI Taxonomy" id="1617087"/>
    <lineage>
        <taxon>Bacteria</taxon>
        <taxon>Bacillati</taxon>
        <taxon>Actinomycetota</taxon>
        <taxon>Actinomycetes</taxon>
        <taxon>Kitasatosporales</taxon>
        <taxon>Streptomycetaceae</taxon>
        <taxon>Streptomyces</taxon>
    </lineage>
</organism>
<evidence type="ECO:0000313" key="4">
    <source>
        <dbReference type="Proteomes" id="UP001595765"/>
    </source>
</evidence>
<feature type="compositionally biased region" description="Polar residues" evidence="1">
    <location>
        <begin position="1957"/>
        <end position="1967"/>
    </location>
</feature>
<dbReference type="InterPro" id="IPR050708">
    <property type="entry name" value="T6SS_VgrG/RHS"/>
</dbReference>
<evidence type="ECO:0000313" key="3">
    <source>
        <dbReference type="EMBL" id="MFC4035317.1"/>
    </source>
</evidence>
<feature type="region of interest" description="Disordered" evidence="1">
    <location>
        <begin position="1896"/>
        <end position="1967"/>
    </location>
</feature>
<dbReference type="Gene3D" id="2.90.10.10">
    <property type="entry name" value="Bulb-type lectin domain"/>
    <property type="match status" value="1"/>
</dbReference>
<feature type="domain" description="Bulb-type lectin" evidence="2">
    <location>
        <begin position="1404"/>
        <end position="1512"/>
    </location>
</feature>
<dbReference type="InterPro" id="IPR031325">
    <property type="entry name" value="RHS_repeat"/>
</dbReference>
<dbReference type="EMBL" id="JBHSBB010000024">
    <property type="protein sequence ID" value="MFC4035317.1"/>
    <property type="molecule type" value="Genomic_DNA"/>
</dbReference>
<comment type="caution">
    <text evidence="3">The sequence shown here is derived from an EMBL/GenBank/DDBJ whole genome shotgun (WGS) entry which is preliminary data.</text>
</comment>
<feature type="region of interest" description="Disordered" evidence="1">
    <location>
        <begin position="434"/>
        <end position="458"/>
    </location>
</feature>
<dbReference type="Gene3D" id="2.180.10.10">
    <property type="entry name" value="RHS repeat-associated core"/>
    <property type="match status" value="2"/>
</dbReference>
<dbReference type="Proteomes" id="UP001595765">
    <property type="component" value="Unassembled WGS sequence"/>
</dbReference>
<feature type="compositionally biased region" description="Polar residues" evidence="1">
    <location>
        <begin position="1555"/>
        <end position="1567"/>
    </location>
</feature>
<feature type="region of interest" description="Disordered" evidence="1">
    <location>
        <begin position="1555"/>
        <end position="1575"/>
    </location>
</feature>
<dbReference type="InterPro" id="IPR001480">
    <property type="entry name" value="Bulb-type_lectin_dom"/>
</dbReference>
<dbReference type="InterPro" id="IPR006530">
    <property type="entry name" value="YD"/>
</dbReference>